<dbReference type="PANTHER" id="PTHR36582">
    <property type="entry name" value="ANTITOXIN PARD"/>
    <property type="match status" value="1"/>
</dbReference>
<dbReference type="CDD" id="cd22231">
    <property type="entry name" value="RHH_NikR_HicB-like"/>
    <property type="match status" value="1"/>
</dbReference>
<evidence type="ECO:0000313" key="5">
    <source>
        <dbReference type="EMBL" id="QGY27448.1"/>
    </source>
</evidence>
<dbReference type="EMBL" id="CP024768">
    <property type="protein sequence ID" value="QGY27448.1"/>
    <property type="molecule type" value="Genomic_DNA"/>
</dbReference>
<gene>
    <name evidence="5" type="ORF">CUN67_00195</name>
</gene>
<dbReference type="InterPro" id="IPR022789">
    <property type="entry name" value="ParD"/>
</dbReference>
<keyword evidence="3" id="KW-1277">Toxin-antitoxin system</keyword>
<name>A0A6B9FVX8_PANCY</name>
<dbReference type="InterPro" id="IPR010985">
    <property type="entry name" value="Ribbon_hlx_hlx"/>
</dbReference>
<dbReference type="Pfam" id="PF03693">
    <property type="entry name" value="ParD_antitoxin"/>
    <property type="match status" value="1"/>
</dbReference>
<dbReference type="Gene3D" id="6.10.10.120">
    <property type="entry name" value="Antitoxin ParD1-like"/>
    <property type="match status" value="1"/>
</dbReference>
<dbReference type="AlphaFoldDB" id="A0A6B9FVX8"/>
<dbReference type="Proteomes" id="UP000502005">
    <property type="component" value="Chromosome"/>
</dbReference>
<dbReference type="InterPro" id="IPR038296">
    <property type="entry name" value="ParD_sf"/>
</dbReference>
<evidence type="ECO:0000256" key="3">
    <source>
        <dbReference type="ARBA" id="ARBA00022649"/>
    </source>
</evidence>
<sequence>MARTMTIDLGDELREFVESLVASGDYRTQSEVVRESLRLLREKQAESKLETLRVLVKQGFESGEGEVWDREAFLKKVRARVGINEQDDNSTT</sequence>
<dbReference type="GO" id="GO:0006355">
    <property type="term" value="P:regulation of DNA-templated transcription"/>
    <property type="evidence" value="ECO:0007669"/>
    <property type="project" value="InterPro"/>
</dbReference>
<protein>
    <recommendedName>
        <fullName evidence="2">Antitoxin ParD</fullName>
    </recommendedName>
</protein>
<evidence type="ECO:0000256" key="2">
    <source>
        <dbReference type="ARBA" id="ARBA00017940"/>
    </source>
</evidence>
<reference evidence="5 6" key="1">
    <citation type="submission" date="2017-11" db="EMBL/GenBank/DDBJ databases">
        <title>Genome sequence of Pantoea cypripedii NE1.</title>
        <authorList>
            <person name="Nascimento F.X."/>
        </authorList>
    </citation>
    <scope>NUCLEOTIDE SEQUENCE [LARGE SCALE GENOMIC DNA]</scope>
    <source>
        <strain evidence="5 6">NE1</strain>
    </source>
</reference>
<evidence type="ECO:0000256" key="1">
    <source>
        <dbReference type="ARBA" id="ARBA00008580"/>
    </source>
</evidence>
<evidence type="ECO:0000256" key="4">
    <source>
        <dbReference type="ARBA" id="ARBA00037106"/>
    </source>
</evidence>
<dbReference type="RefSeq" id="WP_208713505.1">
    <property type="nucleotide sequence ID" value="NZ_CP024768.1"/>
</dbReference>
<dbReference type="PANTHER" id="PTHR36582:SF2">
    <property type="entry name" value="ANTITOXIN PARD"/>
    <property type="match status" value="1"/>
</dbReference>
<organism evidence="5 6">
    <name type="scientific">Pantoea cypripedii</name>
    <name type="common">Pectobacterium cypripedii</name>
    <name type="synonym">Erwinia cypripedii</name>
    <dbReference type="NCBI Taxonomy" id="55209"/>
    <lineage>
        <taxon>Bacteria</taxon>
        <taxon>Pseudomonadati</taxon>
        <taxon>Pseudomonadota</taxon>
        <taxon>Gammaproteobacteria</taxon>
        <taxon>Enterobacterales</taxon>
        <taxon>Erwiniaceae</taxon>
        <taxon>Pantoea</taxon>
    </lineage>
</organism>
<dbReference type="SUPFAM" id="SSF47598">
    <property type="entry name" value="Ribbon-helix-helix"/>
    <property type="match status" value="1"/>
</dbReference>
<proteinExistence type="inferred from homology"/>
<comment type="similarity">
    <text evidence="1">Belongs to the ParD antitoxin family.</text>
</comment>
<comment type="function">
    <text evidence="4">Antitoxin component of a type II toxin-antitoxin (TA) system. Neutralizes the effect of toxin ParE.</text>
</comment>
<evidence type="ECO:0000313" key="6">
    <source>
        <dbReference type="Proteomes" id="UP000502005"/>
    </source>
</evidence>
<dbReference type="NCBIfam" id="TIGR02606">
    <property type="entry name" value="antidote_CC2985"/>
    <property type="match status" value="1"/>
</dbReference>
<accession>A0A6B9FVX8</accession>